<gene>
    <name evidence="1" type="ORF">CAEBREN_29936</name>
</gene>
<accession>G0PEQ3</accession>
<evidence type="ECO:0000313" key="2">
    <source>
        <dbReference type="Proteomes" id="UP000008068"/>
    </source>
</evidence>
<evidence type="ECO:0000313" key="1">
    <source>
        <dbReference type="EMBL" id="EGT53138.1"/>
    </source>
</evidence>
<organism evidence="2">
    <name type="scientific">Caenorhabditis brenneri</name>
    <name type="common">Nematode worm</name>
    <dbReference type="NCBI Taxonomy" id="135651"/>
    <lineage>
        <taxon>Eukaryota</taxon>
        <taxon>Metazoa</taxon>
        <taxon>Ecdysozoa</taxon>
        <taxon>Nematoda</taxon>
        <taxon>Chromadorea</taxon>
        <taxon>Rhabditida</taxon>
        <taxon>Rhabditina</taxon>
        <taxon>Rhabditomorpha</taxon>
        <taxon>Rhabditoidea</taxon>
        <taxon>Rhabditidae</taxon>
        <taxon>Peloderinae</taxon>
        <taxon>Caenorhabditis</taxon>
    </lineage>
</organism>
<keyword evidence="2" id="KW-1185">Reference proteome</keyword>
<proteinExistence type="predicted"/>
<dbReference type="Proteomes" id="UP000008068">
    <property type="component" value="Unassembled WGS sequence"/>
</dbReference>
<dbReference type="AlphaFoldDB" id="G0PEQ3"/>
<protein>
    <submittedName>
        <fullName evidence="1">Uncharacterized protein</fullName>
    </submittedName>
</protein>
<dbReference type="InParanoid" id="G0PEQ3"/>
<dbReference type="EMBL" id="GL380324">
    <property type="protein sequence ID" value="EGT53138.1"/>
    <property type="molecule type" value="Genomic_DNA"/>
</dbReference>
<sequence length="18" mass="1912">MLVIALLGFLVPILQGKS</sequence>
<name>G0PEQ3_CAEBE</name>
<reference evidence="2" key="1">
    <citation type="submission" date="2011-07" db="EMBL/GenBank/DDBJ databases">
        <authorList>
            <consortium name="Caenorhabditis brenneri Sequencing and Analysis Consortium"/>
            <person name="Wilson R.K."/>
        </authorList>
    </citation>
    <scope>NUCLEOTIDE SEQUENCE [LARGE SCALE GENOMIC DNA]</scope>
    <source>
        <strain evidence="2">PB2801</strain>
    </source>
</reference>